<comment type="subcellular location">
    <subcellularLocation>
        <location evidence="1">Membrane</location>
        <topology evidence="1">Single-pass type I membrane protein</topology>
    </subcellularLocation>
</comment>
<evidence type="ECO:0000256" key="5">
    <source>
        <dbReference type="ARBA" id="ARBA00022729"/>
    </source>
</evidence>
<keyword evidence="7" id="KW-0418">Kinase</keyword>
<evidence type="ECO:0000259" key="16">
    <source>
        <dbReference type="PROSITE" id="PS50011"/>
    </source>
</evidence>
<keyword evidence="3" id="KW-0808">Transferase</keyword>
<evidence type="ECO:0000256" key="8">
    <source>
        <dbReference type="ARBA" id="ARBA00022840"/>
    </source>
</evidence>
<keyword evidence="11 13" id="KW-1015">Disulfide bond</keyword>
<dbReference type="InterPro" id="IPR025287">
    <property type="entry name" value="WAK_GUB"/>
</dbReference>
<dbReference type="AlphaFoldDB" id="A0AAP0Q0M0"/>
<feature type="binding site" evidence="14">
    <location>
        <position position="534"/>
    </location>
    <ligand>
        <name>ATP</name>
        <dbReference type="ChEBI" id="CHEBI:30616"/>
    </ligand>
</feature>
<dbReference type="PROSITE" id="PS00107">
    <property type="entry name" value="PROTEIN_KINASE_ATP"/>
    <property type="match status" value="1"/>
</dbReference>
<dbReference type="Gene3D" id="1.10.510.10">
    <property type="entry name" value="Transferase(Phosphotransferase) domain 1"/>
    <property type="match status" value="1"/>
</dbReference>
<dbReference type="GO" id="GO:0030247">
    <property type="term" value="F:polysaccharide binding"/>
    <property type="evidence" value="ECO:0007669"/>
    <property type="project" value="InterPro"/>
</dbReference>
<evidence type="ECO:0000256" key="15">
    <source>
        <dbReference type="SAM" id="Phobius"/>
    </source>
</evidence>
<dbReference type="GO" id="GO:0005509">
    <property type="term" value="F:calcium ion binding"/>
    <property type="evidence" value="ECO:0007669"/>
    <property type="project" value="InterPro"/>
</dbReference>
<dbReference type="PROSITE" id="PS00108">
    <property type="entry name" value="PROTEIN_KINASE_ST"/>
    <property type="match status" value="1"/>
</dbReference>
<dbReference type="SUPFAM" id="SSF56112">
    <property type="entry name" value="Protein kinase-like (PK-like)"/>
    <property type="match status" value="1"/>
</dbReference>
<dbReference type="InterPro" id="IPR001881">
    <property type="entry name" value="EGF-like_Ca-bd_dom"/>
</dbReference>
<dbReference type="FunFam" id="1.10.510.10:FF:000084">
    <property type="entry name" value="Wall-associated receptor kinase 2"/>
    <property type="match status" value="1"/>
</dbReference>
<comment type="caution">
    <text evidence="13">Lacks conserved residue(s) required for the propagation of feature annotation.</text>
</comment>
<keyword evidence="10 15" id="KW-0472">Membrane</keyword>
<dbReference type="InterPro" id="IPR008271">
    <property type="entry name" value="Ser/Thr_kinase_AS"/>
</dbReference>
<dbReference type="InterPro" id="IPR001245">
    <property type="entry name" value="Ser-Thr/Tyr_kinase_cat_dom"/>
</dbReference>
<evidence type="ECO:0000256" key="7">
    <source>
        <dbReference type="ARBA" id="ARBA00022777"/>
    </source>
</evidence>
<organism evidence="18 19">
    <name type="scientific">Stephania yunnanensis</name>
    <dbReference type="NCBI Taxonomy" id="152371"/>
    <lineage>
        <taxon>Eukaryota</taxon>
        <taxon>Viridiplantae</taxon>
        <taxon>Streptophyta</taxon>
        <taxon>Embryophyta</taxon>
        <taxon>Tracheophyta</taxon>
        <taxon>Spermatophyta</taxon>
        <taxon>Magnoliopsida</taxon>
        <taxon>Ranunculales</taxon>
        <taxon>Menispermaceae</taxon>
        <taxon>Menispermoideae</taxon>
        <taxon>Cissampelideae</taxon>
        <taxon>Stephania</taxon>
    </lineage>
</organism>
<feature type="domain" description="Protein kinase" evidence="16">
    <location>
        <begin position="505"/>
        <end position="785"/>
    </location>
</feature>
<dbReference type="FunFam" id="3.30.200.20:FF:000043">
    <property type="entry name" value="Wall-associated receptor kinase 2"/>
    <property type="match status" value="1"/>
</dbReference>
<accession>A0AAP0Q0M0</accession>
<evidence type="ECO:0000256" key="13">
    <source>
        <dbReference type="PROSITE-ProRule" id="PRU00076"/>
    </source>
</evidence>
<evidence type="ECO:0000259" key="17">
    <source>
        <dbReference type="PROSITE" id="PS50026"/>
    </source>
</evidence>
<dbReference type="SMART" id="SM00181">
    <property type="entry name" value="EGF"/>
    <property type="match status" value="2"/>
</dbReference>
<dbReference type="EMBL" id="JBBNAF010000002">
    <property type="protein sequence ID" value="KAK9162550.1"/>
    <property type="molecule type" value="Genomic_DNA"/>
</dbReference>
<dbReference type="InterPro" id="IPR017441">
    <property type="entry name" value="Protein_kinase_ATP_BS"/>
</dbReference>
<evidence type="ECO:0000313" key="18">
    <source>
        <dbReference type="EMBL" id="KAK9162550.1"/>
    </source>
</evidence>
<dbReference type="GO" id="GO:0005524">
    <property type="term" value="F:ATP binding"/>
    <property type="evidence" value="ECO:0007669"/>
    <property type="project" value="UniProtKB-UniRule"/>
</dbReference>
<keyword evidence="8 14" id="KW-0067">ATP-binding</keyword>
<evidence type="ECO:0000256" key="14">
    <source>
        <dbReference type="PROSITE-ProRule" id="PRU10141"/>
    </source>
</evidence>
<evidence type="ECO:0000256" key="4">
    <source>
        <dbReference type="ARBA" id="ARBA00022692"/>
    </source>
</evidence>
<dbReference type="InterPro" id="IPR000742">
    <property type="entry name" value="EGF"/>
</dbReference>
<reference evidence="18 19" key="1">
    <citation type="submission" date="2024-01" db="EMBL/GenBank/DDBJ databases">
        <title>Genome assemblies of Stephania.</title>
        <authorList>
            <person name="Yang L."/>
        </authorList>
    </citation>
    <scope>NUCLEOTIDE SEQUENCE [LARGE SCALE GENOMIC DNA]</scope>
    <source>
        <strain evidence="18">YNDBR</strain>
        <tissue evidence="18">Leaf</tissue>
    </source>
</reference>
<dbReference type="Gene3D" id="2.10.25.10">
    <property type="entry name" value="Laminin"/>
    <property type="match status" value="2"/>
</dbReference>
<feature type="domain" description="EGF-like" evidence="17">
    <location>
        <begin position="332"/>
        <end position="374"/>
    </location>
</feature>
<keyword evidence="4 15" id="KW-0812">Transmembrane</keyword>
<evidence type="ECO:0000256" key="6">
    <source>
        <dbReference type="ARBA" id="ARBA00022741"/>
    </source>
</evidence>
<protein>
    <submittedName>
        <fullName evidence="18">Uncharacterized protein</fullName>
    </submittedName>
</protein>
<dbReference type="Proteomes" id="UP001420932">
    <property type="component" value="Unassembled WGS sequence"/>
</dbReference>
<dbReference type="SMART" id="SM00179">
    <property type="entry name" value="EGF_CA"/>
    <property type="match status" value="2"/>
</dbReference>
<dbReference type="InterPro" id="IPR013695">
    <property type="entry name" value="WAK"/>
</dbReference>
<evidence type="ECO:0000256" key="10">
    <source>
        <dbReference type="ARBA" id="ARBA00023136"/>
    </source>
</evidence>
<dbReference type="Gene3D" id="3.30.200.20">
    <property type="entry name" value="Phosphorylase Kinase, domain 1"/>
    <property type="match status" value="1"/>
</dbReference>
<dbReference type="GO" id="GO:0004674">
    <property type="term" value="F:protein serine/threonine kinase activity"/>
    <property type="evidence" value="ECO:0007669"/>
    <property type="project" value="UniProtKB-KW"/>
</dbReference>
<dbReference type="PROSITE" id="PS01187">
    <property type="entry name" value="EGF_CA"/>
    <property type="match status" value="1"/>
</dbReference>
<dbReference type="PANTHER" id="PTHR27005">
    <property type="entry name" value="WALL-ASSOCIATED RECEPTOR KINASE-LIKE 21"/>
    <property type="match status" value="1"/>
</dbReference>
<keyword evidence="13" id="KW-0245">EGF-like domain</keyword>
<dbReference type="GO" id="GO:0007166">
    <property type="term" value="P:cell surface receptor signaling pathway"/>
    <property type="evidence" value="ECO:0007669"/>
    <property type="project" value="InterPro"/>
</dbReference>
<gene>
    <name evidence="18" type="ORF">Syun_003452</name>
</gene>
<dbReference type="InterPro" id="IPR011009">
    <property type="entry name" value="Kinase-like_dom_sf"/>
</dbReference>
<proteinExistence type="predicted"/>
<dbReference type="PROSITE" id="PS50011">
    <property type="entry name" value="PROTEIN_KINASE_DOM"/>
    <property type="match status" value="1"/>
</dbReference>
<keyword evidence="6 14" id="KW-0547">Nucleotide-binding</keyword>
<feature type="transmembrane region" description="Helical" evidence="15">
    <location>
        <begin position="433"/>
        <end position="455"/>
    </location>
</feature>
<dbReference type="Pfam" id="PF07714">
    <property type="entry name" value="PK_Tyr_Ser-Thr"/>
    <property type="match status" value="1"/>
</dbReference>
<dbReference type="PANTHER" id="PTHR27005:SF283">
    <property type="entry name" value="OS02G0633066 PROTEIN"/>
    <property type="match status" value="1"/>
</dbReference>
<comment type="caution">
    <text evidence="18">The sequence shown here is derived from an EMBL/GenBank/DDBJ whole genome shotgun (WGS) entry which is preliminary data.</text>
</comment>
<dbReference type="InterPro" id="IPR045274">
    <property type="entry name" value="WAK-like"/>
</dbReference>
<evidence type="ECO:0000313" key="19">
    <source>
        <dbReference type="Proteomes" id="UP001420932"/>
    </source>
</evidence>
<dbReference type="FunFam" id="2.10.25.10:FF:000628">
    <property type="entry name" value="Wall-associated receptor kinase 2"/>
    <property type="match status" value="1"/>
</dbReference>
<keyword evidence="12" id="KW-0325">Glycoprotein</keyword>
<evidence type="ECO:0000256" key="9">
    <source>
        <dbReference type="ARBA" id="ARBA00022989"/>
    </source>
</evidence>
<evidence type="ECO:0000256" key="12">
    <source>
        <dbReference type="ARBA" id="ARBA00023180"/>
    </source>
</evidence>
<dbReference type="Pfam" id="PF13947">
    <property type="entry name" value="GUB_WAK_bind"/>
    <property type="match status" value="1"/>
</dbReference>
<dbReference type="CDD" id="cd00054">
    <property type="entry name" value="EGF_CA"/>
    <property type="match status" value="1"/>
</dbReference>
<evidence type="ECO:0000256" key="1">
    <source>
        <dbReference type="ARBA" id="ARBA00004479"/>
    </source>
</evidence>
<dbReference type="InterPro" id="IPR018097">
    <property type="entry name" value="EGF_Ca-bd_CS"/>
</dbReference>
<keyword evidence="2" id="KW-0723">Serine/threonine-protein kinase</keyword>
<sequence length="821" mass="93009">MDTEGEGINDEAGNTENQMQHQLMMIMMGEPQQFKKSLKLKWVHKVEIEMFMELSTRLHSIKVAPSSSGIVSNKAELPSKNRIEIPEFHTEKLSAAPVLSQTKPGCQDRCGNISIPYPFGLGDDPNCFREETSTFQLYCNGSYNPPRLFNKGSRSIPIIDISLQGQATFLIWAATDCFYSNGTLTDDSFNLNLKMREGYRFSYTRNKFTAIGCDTSAFMSDSSGLNFQSGCYSYCKSISNVLNGSCSGIGCCQTAIPKDVRSLNLTQVNKYDKNLPNNSCRYAFLVDSNWFTFYESDLWNFSKRVKYKLNNEVALPVVIDWAIRNLTCEKAKRNRSSYACMQHASCIDSSNGPGYLCRCDKGYEGNPYLENGCQDINECANPEKNSCFKNYCRNTIGSYDCYCPDHHDGNGINETEGGSGCTHSRKQAQVMPLIFGPIFGTLFLLIVSSWIYWVFQKRRLIRLKDNFFLQNGGMLLQQHLISCERSAETIKIFTSEELREATDNYHESHILGRGGYGTVYKGTLSDKRIVAIKKSKIIDNDQIEQFINEVFILSQINHRNVVKLLGCCLETEVPLLVYEYIENGTLYSHIHSEHKYSLSWHIRLRIATETAEALAYLHSFASQPIIHRDIKSTNILLNNQYTSKVSDFGASRLVALDQTQLSTLVQGTMGYLDPEYLHTCILTDKSDVYSFGVVLVELLTGKKVLCFEKPEEERNLAMFFVSTMKQNRLIEVLDMVVKEGDLDQIQEVANLAKRCLRLSGEERPSMKEVAMELEGLRLSEKHAWIEQNPQETEHLLGQSPGSFDYSNAGYETITTKVNIGR</sequence>
<dbReference type="InterPro" id="IPR000719">
    <property type="entry name" value="Prot_kinase_dom"/>
</dbReference>
<keyword evidence="5" id="KW-0732">Signal</keyword>
<keyword evidence="19" id="KW-1185">Reference proteome</keyword>
<dbReference type="CDD" id="cd14066">
    <property type="entry name" value="STKc_IRAK"/>
    <property type="match status" value="1"/>
</dbReference>
<name>A0AAP0Q0M0_9MAGN</name>
<dbReference type="Pfam" id="PF08488">
    <property type="entry name" value="WAK"/>
    <property type="match status" value="1"/>
</dbReference>
<evidence type="ECO:0000256" key="11">
    <source>
        <dbReference type="ARBA" id="ARBA00023157"/>
    </source>
</evidence>
<dbReference type="GO" id="GO:0005886">
    <property type="term" value="C:plasma membrane"/>
    <property type="evidence" value="ECO:0007669"/>
    <property type="project" value="TreeGrafter"/>
</dbReference>
<evidence type="ECO:0000256" key="2">
    <source>
        <dbReference type="ARBA" id="ARBA00022527"/>
    </source>
</evidence>
<dbReference type="PROSITE" id="PS50026">
    <property type="entry name" value="EGF_3"/>
    <property type="match status" value="1"/>
</dbReference>
<feature type="disulfide bond" evidence="13">
    <location>
        <begin position="340"/>
        <end position="357"/>
    </location>
</feature>
<dbReference type="SMART" id="SM00220">
    <property type="entry name" value="S_TKc"/>
    <property type="match status" value="1"/>
</dbReference>
<evidence type="ECO:0000256" key="3">
    <source>
        <dbReference type="ARBA" id="ARBA00022679"/>
    </source>
</evidence>
<keyword evidence="9 15" id="KW-1133">Transmembrane helix</keyword>